<reference evidence="1 2" key="1">
    <citation type="submission" date="2015-07" db="EMBL/GenBank/DDBJ databases">
        <title>Comparative genomics of the Sigatoka disease complex on banana suggests a link between parallel evolutionary changes in Pseudocercospora fijiensis and Pseudocercospora eumusae and increased virulence on the banana host.</title>
        <authorList>
            <person name="Chang T.-C."/>
            <person name="Salvucci A."/>
            <person name="Crous P.W."/>
            <person name="Stergiopoulos I."/>
        </authorList>
    </citation>
    <scope>NUCLEOTIDE SEQUENCE [LARGE SCALE GENOMIC DNA]</scope>
    <source>
        <strain evidence="1 2">CBS 114824</strain>
    </source>
</reference>
<gene>
    <name evidence="1" type="ORF">AC578_7746</name>
</gene>
<protein>
    <submittedName>
        <fullName evidence="1">Uncharacterized protein</fullName>
    </submittedName>
</protein>
<proteinExistence type="predicted"/>
<dbReference type="Proteomes" id="UP000070133">
    <property type="component" value="Unassembled WGS sequence"/>
</dbReference>
<keyword evidence="2" id="KW-1185">Reference proteome</keyword>
<comment type="caution">
    <text evidence="1">The sequence shown here is derived from an EMBL/GenBank/DDBJ whole genome shotgun (WGS) entry which is preliminary data.</text>
</comment>
<dbReference type="OrthoDB" id="3650286at2759"/>
<organism evidence="1 2">
    <name type="scientific">Pseudocercospora eumusae</name>
    <dbReference type="NCBI Taxonomy" id="321146"/>
    <lineage>
        <taxon>Eukaryota</taxon>
        <taxon>Fungi</taxon>
        <taxon>Dikarya</taxon>
        <taxon>Ascomycota</taxon>
        <taxon>Pezizomycotina</taxon>
        <taxon>Dothideomycetes</taxon>
        <taxon>Dothideomycetidae</taxon>
        <taxon>Mycosphaerellales</taxon>
        <taxon>Mycosphaerellaceae</taxon>
        <taxon>Pseudocercospora</taxon>
    </lineage>
</organism>
<sequence>MSSTAALRLTATTELLEEILFLAVCNGISVRPNGHNYRPAYKLFALQRVSRDFHHTIAGSQKLRRLMFYETIEASTFRATFSHHAPTRWLLDDMLRPGIAKIHFIPEHDATATIELRPLPFRDPGFDDRINWHPDDPGWTRAEASWRNIKICNAKEGMVPITVITKVVWHGGKDYWKMRKRAIEKRVPNILSIRWNFEDDDTLGQVYARFENLRRVLEDAWQADTAVRARRFGSSISESDAYKEDNKRGMKVWKELEKLSDPPRPVPKSTAVGEV</sequence>
<evidence type="ECO:0000313" key="1">
    <source>
        <dbReference type="EMBL" id="KXT03129.1"/>
    </source>
</evidence>
<dbReference type="AlphaFoldDB" id="A0A139HL89"/>
<dbReference type="EMBL" id="LFZN01000033">
    <property type="protein sequence ID" value="KXT03129.1"/>
    <property type="molecule type" value="Genomic_DNA"/>
</dbReference>
<name>A0A139HL89_9PEZI</name>
<evidence type="ECO:0000313" key="2">
    <source>
        <dbReference type="Proteomes" id="UP000070133"/>
    </source>
</evidence>
<accession>A0A139HL89</accession>